<reference evidence="2" key="2">
    <citation type="journal article" date="2023" name="Int. J. Mol. Sci.">
        <title>De Novo Assembly and Annotation of 11 Diverse Shrub Willow (Salix) Genomes Reveals Novel Gene Organization in Sex-Linked Regions.</title>
        <authorList>
            <person name="Hyden B."/>
            <person name="Feng K."/>
            <person name="Yates T.B."/>
            <person name="Jawdy S."/>
            <person name="Cereghino C."/>
            <person name="Smart L.B."/>
            <person name="Muchero W."/>
        </authorList>
    </citation>
    <scope>NUCLEOTIDE SEQUENCE</scope>
    <source>
        <tissue evidence="2">Shoot tip</tissue>
    </source>
</reference>
<evidence type="ECO:0000256" key="1">
    <source>
        <dbReference type="SAM" id="MobiDB-lite"/>
    </source>
</evidence>
<proteinExistence type="predicted"/>
<protein>
    <submittedName>
        <fullName evidence="2">Uncharacterized protein</fullName>
    </submittedName>
</protein>
<organism evidence="2 3">
    <name type="scientific">Salix koriyanagi</name>
    <dbReference type="NCBI Taxonomy" id="2511006"/>
    <lineage>
        <taxon>Eukaryota</taxon>
        <taxon>Viridiplantae</taxon>
        <taxon>Streptophyta</taxon>
        <taxon>Embryophyta</taxon>
        <taxon>Tracheophyta</taxon>
        <taxon>Spermatophyta</taxon>
        <taxon>Magnoliopsida</taxon>
        <taxon>eudicotyledons</taxon>
        <taxon>Gunneridae</taxon>
        <taxon>Pentapetalae</taxon>
        <taxon>rosids</taxon>
        <taxon>fabids</taxon>
        <taxon>Malpighiales</taxon>
        <taxon>Salicaceae</taxon>
        <taxon>Saliceae</taxon>
        <taxon>Salix</taxon>
    </lineage>
</organism>
<keyword evidence="3" id="KW-1185">Reference proteome</keyword>
<dbReference type="AlphaFoldDB" id="A0A9Q0W7Q0"/>
<accession>A0A9Q0W7Q0</accession>
<gene>
    <name evidence="2" type="ORF">OIU74_024872</name>
</gene>
<evidence type="ECO:0000313" key="3">
    <source>
        <dbReference type="Proteomes" id="UP001151752"/>
    </source>
</evidence>
<reference evidence="2" key="1">
    <citation type="submission" date="2022-11" db="EMBL/GenBank/DDBJ databases">
        <authorList>
            <person name="Hyden B.L."/>
            <person name="Feng K."/>
            <person name="Yates T."/>
            <person name="Jawdy S."/>
            <person name="Smart L.B."/>
            <person name="Muchero W."/>
        </authorList>
    </citation>
    <scope>NUCLEOTIDE SEQUENCE</scope>
    <source>
        <tissue evidence="2">Shoot tip</tissue>
    </source>
</reference>
<feature type="region of interest" description="Disordered" evidence="1">
    <location>
        <begin position="27"/>
        <end position="46"/>
    </location>
</feature>
<dbReference type="Proteomes" id="UP001151752">
    <property type="component" value="Chromosome 19"/>
</dbReference>
<dbReference type="EMBL" id="JAPFFM010000005">
    <property type="protein sequence ID" value="KAJ6762259.1"/>
    <property type="molecule type" value="Genomic_DNA"/>
</dbReference>
<sequence length="46" mass="4750">MAAAAGHPVPLLPRQPLQAVHRMDASVANTDPGRVEGFEPPYGNGG</sequence>
<feature type="non-terminal residue" evidence="2">
    <location>
        <position position="46"/>
    </location>
</feature>
<name>A0A9Q0W7Q0_9ROSI</name>
<evidence type="ECO:0000313" key="2">
    <source>
        <dbReference type="EMBL" id="KAJ6762259.1"/>
    </source>
</evidence>
<comment type="caution">
    <text evidence="2">The sequence shown here is derived from an EMBL/GenBank/DDBJ whole genome shotgun (WGS) entry which is preliminary data.</text>
</comment>